<dbReference type="AlphaFoldDB" id="A0A8S0ZU76"/>
<protein>
    <recommendedName>
        <fullName evidence="2">Galectin domain-containing protein</fullName>
    </recommendedName>
</protein>
<accession>A0A8S0ZU76</accession>
<dbReference type="Gene3D" id="2.60.120.200">
    <property type="match status" value="2"/>
</dbReference>
<evidence type="ECO:0000313" key="3">
    <source>
        <dbReference type="EMBL" id="CAB3237062.1"/>
    </source>
</evidence>
<proteinExistence type="predicted"/>
<organism evidence="3 4">
    <name type="scientific">Arctia plantaginis</name>
    <name type="common">Wood tiger moth</name>
    <name type="synonym">Phalaena plantaginis</name>
    <dbReference type="NCBI Taxonomy" id="874455"/>
    <lineage>
        <taxon>Eukaryota</taxon>
        <taxon>Metazoa</taxon>
        <taxon>Ecdysozoa</taxon>
        <taxon>Arthropoda</taxon>
        <taxon>Hexapoda</taxon>
        <taxon>Insecta</taxon>
        <taxon>Pterygota</taxon>
        <taxon>Neoptera</taxon>
        <taxon>Endopterygota</taxon>
        <taxon>Lepidoptera</taxon>
        <taxon>Glossata</taxon>
        <taxon>Ditrysia</taxon>
        <taxon>Noctuoidea</taxon>
        <taxon>Erebidae</taxon>
        <taxon>Arctiinae</taxon>
        <taxon>Arctia</taxon>
    </lineage>
</organism>
<dbReference type="EMBL" id="CADEBC010000488">
    <property type="protein sequence ID" value="CAB3237062.1"/>
    <property type="molecule type" value="Genomic_DNA"/>
</dbReference>
<dbReference type="SUPFAM" id="SSF49899">
    <property type="entry name" value="Concanavalin A-like lectins/glucanases"/>
    <property type="match status" value="1"/>
</dbReference>
<keyword evidence="4" id="KW-1185">Reference proteome</keyword>
<dbReference type="GO" id="GO:0030246">
    <property type="term" value="F:carbohydrate binding"/>
    <property type="evidence" value="ECO:0007669"/>
    <property type="project" value="UniProtKB-KW"/>
</dbReference>
<dbReference type="OrthoDB" id="7203600at2759"/>
<evidence type="ECO:0000313" key="4">
    <source>
        <dbReference type="Proteomes" id="UP000494106"/>
    </source>
</evidence>
<sequence length="388" mass="44771">MAKSCWDCIFGGARIEEASSVHLNSYTHQAPPWPEAKYKNEKMFILPKILSTNDTVMITGTTFDQRERLSINLITGSESADRLNIACQLDIHFNDPVKISVQVVKNGQAKPVNDEKASTISFELSDDPLSFQVMFKVRSEEIMDIFVGPFEDIQKVQSVELQHHLKEIKFLTVLVHERRMYHYYVLYLHLRGTQRKEGKYFVSIGSSYKMLVKKKPKDGRRGEDPYNIQLNGNTIRAPPWPKPQLKNEKMFVLPKKLGVHDTIGIWGITFEQRQRLTISLITGFQSPDYLNVACQLDINFYDPNKIRVQVIQNGYAETVNDEYAATDFFSDPQSFEVKFRVRSEEIVDVFVGTSHLESVELKHDINEIRFLIVHGDVERVSRLDFNFA</sequence>
<name>A0A8S0ZU76_ARCPL</name>
<evidence type="ECO:0000256" key="1">
    <source>
        <dbReference type="ARBA" id="ARBA00022734"/>
    </source>
</evidence>
<gene>
    <name evidence="3" type="ORF">APLA_LOCUS6822</name>
</gene>
<feature type="domain" description="Galectin" evidence="2">
    <location>
        <begin position="42"/>
        <end position="191"/>
    </location>
</feature>
<evidence type="ECO:0000259" key="2">
    <source>
        <dbReference type="PROSITE" id="PS51304"/>
    </source>
</evidence>
<dbReference type="InterPro" id="IPR013320">
    <property type="entry name" value="ConA-like_dom_sf"/>
</dbReference>
<keyword evidence="1" id="KW-0430">Lectin</keyword>
<dbReference type="Proteomes" id="UP000494106">
    <property type="component" value="Unassembled WGS sequence"/>
</dbReference>
<dbReference type="PROSITE" id="PS51304">
    <property type="entry name" value="GALECTIN"/>
    <property type="match status" value="2"/>
</dbReference>
<reference evidence="3 4" key="1">
    <citation type="submission" date="2020-04" db="EMBL/GenBank/DDBJ databases">
        <authorList>
            <person name="Wallbank WR R."/>
            <person name="Pardo Diaz C."/>
            <person name="Kozak K."/>
            <person name="Martin S."/>
            <person name="Jiggins C."/>
            <person name="Moest M."/>
            <person name="Warren A I."/>
            <person name="Byers J.R.P. K."/>
            <person name="Montejo-Kovacevich G."/>
            <person name="Yen C E."/>
        </authorList>
    </citation>
    <scope>NUCLEOTIDE SEQUENCE [LARGE SCALE GENOMIC DNA]</scope>
</reference>
<feature type="domain" description="Galectin" evidence="2">
    <location>
        <begin position="249"/>
        <end position="386"/>
    </location>
</feature>
<dbReference type="InterPro" id="IPR001079">
    <property type="entry name" value="Galectin_CRD"/>
</dbReference>
<comment type="caution">
    <text evidence="3">The sequence shown here is derived from an EMBL/GenBank/DDBJ whole genome shotgun (WGS) entry which is preliminary data.</text>
</comment>